<dbReference type="Pfam" id="PF20612">
    <property type="entry name" value="SHOCT_2"/>
    <property type="match status" value="1"/>
</dbReference>
<dbReference type="EMBL" id="DWXZ01000233">
    <property type="protein sequence ID" value="HJB38579.1"/>
    <property type="molecule type" value="Genomic_DNA"/>
</dbReference>
<comment type="caution">
    <text evidence="2">The sequence shown here is derived from an EMBL/GenBank/DDBJ whole genome shotgun (WGS) entry which is preliminary data.</text>
</comment>
<gene>
    <name evidence="2" type="ORF">H9942_11025</name>
</gene>
<reference evidence="2" key="1">
    <citation type="journal article" date="2021" name="PeerJ">
        <title>Extensive microbial diversity within the chicken gut microbiome revealed by metagenomics and culture.</title>
        <authorList>
            <person name="Gilroy R."/>
            <person name="Ravi A."/>
            <person name="Getino M."/>
            <person name="Pursley I."/>
            <person name="Horton D.L."/>
            <person name="Alikhan N.F."/>
            <person name="Baker D."/>
            <person name="Gharbi K."/>
            <person name="Hall N."/>
            <person name="Watson M."/>
            <person name="Adriaenssens E.M."/>
            <person name="Foster-Nyarko E."/>
            <person name="Jarju S."/>
            <person name="Secka A."/>
            <person name="Antonio M."/>
            <person name="Oren A."/>
            <person name="Chaudhuri R.R."/>
            <person name="La Ragione R."/>
            <person name="Hildebrand F."/>
            <person name="Pallen M.J."/>
        </authorList>
    </citation>
    <scope>NUCLEOTIDE SEQUENCE</scope>
    <source>
        <strain evidence="2">ChiBcolR8-3208</strain>
    </source>
</reference>
<dbReference type="Proteomes" id="UP000824214">
    <property type="component" value="Unassembled WGS sequence"/>
</dbReference>
<name>A0A9D2M105_9FIRM</name>
<proteinExistence type="predicted"/>
<feature type="domain" description="SHOCT-like" evidence="1">
    <location>
        <begin position="3"/>
        <end position="43"/>
    </location>
</feature>
<organism evidence="2 3">
    <name type="scientific">Candidatus Acutalibacter ornithocaccae</name>
    <dbReference type="NCBI Taxonomy" id="2838416"/>
    <lineage>
        <taxon>Bacteria</taxon>
        <taxon>Bacillati</taxon>
        <taxon>Bacillota</taxon>
        <taxon>Clostridia</taxon>
        <taxon>Eubacteriales</taxon>
        <taxon>Acutalibacteraceae</taxon>
        <taxon>Acutalibacter</taxon>
    </lineage>
</organism>
<accession>A0A9D2M105</accession>
<protein>
    <recommendedName>
        <fullName evidence="1">SHOCT-like domain-containing protein</fullName>
    </recommendedName>
</protein>
<evidence type="ECO:0000313" key="3">
    <source>
        <dbReference type="Proteomes" id="UP000824214"/>
    </source>
</evidence>
<sequence>MKLENSINYYYTVLALRLLLERGLISEDEYGKICRYNAEIFCPGREYI</sequence>
<evidence type="ECO:0000259" key="1">
    <source>
        <dbReference type="Pfam" id="PF20612"/>
    </source>
</evidence>
<dbReference type="InterPro" id="IPR046749">
    <property type="entry name" value="SHOCT_2"/>
</dbReference>
<evidence type="ECO:0000313" key="2">
    <source>
        <dbReference type="EMBL" id="HJB38579.1"/>
    </source>
</evidence>
<dbReference type="AlphaFoldDB" id="A0A9D2M105"/>
<reference evidence="2" key="2">
    <citation type="submission" date="2021-04" db="EMBL/GenBank/DDBJ databases">
        <authorList>
            <person name="Gilroy R."/>
        </authorList>
    </citation>
    <scope>NUCLEOTIDE SEQUENCE</scope>
    <source>
        <strain evidence="2">ChiBcolR8-3208</strain>
    </source>
</reference>